<evidence type="ECO:0000256" key="3">
    <source>
        <dbReference type="ARBA" id="ARBA00022448"/>
    </source>
</evidence>
<evidence type="ECO:0000313" key="7">
    <source>
        <dbReference type="Proteomes" id="UP000286931"/>
    </source>
</evidence>
<proteinExistence type="inferred from homology"/>
<dbReference type="PROSITE" id="PS50983">
    <property type="entry name" value="FE_B12_PBP"/>
    <property type="match status" value="1"/>
</dbReference>
<feature type="domain" description="Fe/B12 periplasmic-binding" evidence="5">
    <location>
        <begin position="84"/>
        <end position="348"/>
    </location>
</feature>
<dbReference type="InterPro" id="IPR002491">
    <property type="entry name" value="ABC_transptr_periplasmic_BD"/>
</dbReference>
<dbReference type="EMBL" id="BIFH01000022">
    <property type="protein sequence ID" value="GCD96853.1"/>
    <property type="molecule type" value="Genomic_DNA"/>
</dbReference>
<name>A0A401YQJ1_9ACTN</name>
<comment type="caution">
    <text evidence="6">The sequence shown here is derived from an EMBL/GenBank/DDBJ whole genome shotgun (WGS) entry which is preliminary data.</text>
</comment>
<dbReference type="RefSeq" id="WP_218042980.1">
    <property type="nucleotide sequence ID" value="NZ_BIFH01000022.1"/>
</dbReference>
<organism evidence="6 7">
    <name type="scientific">Embleya hyalina</name>
    <dbReference type="NCBI Taxonomy" id="516124"/>
    <lineage>
        <taxon>Bacteria</taxon>
        <taxon>Bacillati</taxon>
        <taxon>Actinomycetota</taxon>
        <taxon>Actinomycetes</taxon>
        <taxon>Kitasatosporales</taxon>
        <taxon>Streptomycetaceae</taxon>
        <taxon>Embleya</taxon>
    </lineage>
</organism>
<dbReference type="Gene3D" id="3.40.50.1980">
    <property type="entry name" value="Nitrogenase molybdenum iron protein domain"/>
    <property type="match status" value="2"/>
</dbReference>
<evidence type="ECO:0000313" key="6">
    <source>
        <dbReference type="EMBL" id="GCD96853.1"/>
    </source>
</evidence>
<dbReference type="Pfam" id="PF01497">
    <property type="entry name" value="Peripla_BP_2"/>
    <property type="match status" value="1"/>
</dbReference>
<dbReference type="Proteomes" id="UP000286931">
    <property type="component" value="Unassembled WGS sequence"/>
</dbReference>
<keyword evidence="7" id="KW-1185">Reference proteome</keyword>
<dbReference type="CDD" id="cd01146">
    <property type="entry name" value="FhuD"/>
    <property type="match status" value="1"/>
</dbReference>
<dbReference type="AlphaFoldDB" id="A0A401YQJ1"/>
<reference evidence="6 7" key="1">
    <citation type="submission" date="2018-12" db="EMBL/GenBank/DDBJ databases">
        <title>Draft genome sequence of Embleya hyalina NBRC 13850T.</title>
        <authorList>
            <person name="Komaki H."/>
            <person name="Hosoyama A."/>
            <person name="Kimura A."/>
            <person name="Ichikawa N."/>
            <person name="Tamura T."/>
        </authorList>
    </citation>
    <scope>NUCLEOTIDE SEQUENCE [LARGE SCALE GENOMIC DNA]</scope>
    <source>
        <strain evidence="6 7">NBRC 13850</strain>
    </source>
</reference>
<keyword evidence="4" id="KW-0732">Signal</keyword>
<comment type="subcellular location">
    <subcellularLocation>
        <location evidence="1">Cell envelope</location>
    </subcellularLocation>
</comment>
<keyword evidence="3" id="KW-0813">Transport</keyword>
<dbReference type="InterPro" id="IPR051313">
    <property type="entry name" value="Bact_iron-sidero_bind"/>
</dbReference>
<dbReference type="SUPFAM" id="SSF53807">
    <property type="entry name" value="Helical backbone' metal receptor"/>
    <property type="match status" value="1"/>
</dbReference>
<comment type="similarity">
    <text evidence="2">Belongs to the bacterial solute-binding protein 8 family.</text>
</comment>
<gene>
    <name evidence="6" type="ORF">EHYA_04540</name>
</gene>
<dbReference type="GO" id="GO:1901678">
    <property type="term" value="P:iron coordination entity transport"/>
    <property type="evidence" value="ECO:0007669"/>
    <property type="project" value="UniProtKB-ARBA"/>
</dbReference>
<dbReference type="GO" id="GO:0030288">
    <property type="term" value="C:outer membrane-bounded periplasmic space"/>
    <property type="evidence" value="ECO:0007669"/>
    <property type="project" value="TreeGrafter"/>
</dbReference>
<accession>A0A401YQJ1</accession>
<dbReference type="PANTHER" id="PTHR30532:SF21">
    <property type="entry name" value="SIDEROPHORE-BINDING LIPOPROTEIN YFIY-RELATED"/>
    <property type="match status" value="1"/>
</dbReference>
<sequence length="351" mass="37881">MSLTLLELVESNKGITMQSHWSTVLRRGAILTATAALLFATSACGDSDDATSASESSSKASEATFPRTVDHAMGRTEILARPKRVVALDMTFVDAALALRAEVVGFTTPAGSGDKLPSYFGDDARTYAPDARPVGTLSEPGLEKIAALKPDLILSAKVRHEKLYKQLSAIAPTVFSENTGAGWQGNLELVGRSLGREDTARERLAAFTTRARAIGDNVRRARGKNPEVSVVRFVDGPTRVYKEDTYIGVVVNALGFAMPAAATGTGFNTEISDEEIKKMDADDIFISTYADKDGLSKQTREKFAANPLWKQLKGAVHEVNDTTWMSAVGLYGADSVLDDIARVYRVRDARQ</sequence>
<evidence type="ECO:0000259" key="5">
    <source>
        <dbReference type="PROSITE" id="PS50983"/>
    </source>
</evidence>
<dbReference type="PANTHER" id="PTHR30532">
    <property type="entry name" value="IRON III DICITRATE-BINDING PERIPLASMIC PROTEIN"/>
    <property type="match status" value="1"/>
</dbReference>
<protein>
    <submittedName>
        <fullName evidence="6">ABC transporter periplasmic component</fullName>
    </submittedName>
</protein>
<evidence type="ECO:0000256" key="2">
    <source>
        <dbReference type="ARBA" id="ARBA00008814"/>
    </source>
</evidence>
<evidence type="ECO:0000256" key="1">
    <source>
        <dbReference type="ARBA" id="ARBA00004196"/>
    </source>
</evidence>
<evidence type="ECO:0000256" key="4">
    <source>
        <dbReference type="ARBA" id="ARBA00022729"/>
    </source>
</evidence>